<proteinExistence type="predicted"/>
<name>A0A6P7SS24_9MOLL</name>
<dbReference type="InterPro" id="IPR045860">
    <property type="entry name" value="Snake_toxin-like_sf"/>
</dbReference>
<dbReference type="Proteomes" id="UP000515154">
    <property type="component" value="Linkage group LG9"/>
</dbReference>
<organism evidence="1 2">
    <name type="scientific">Octopus sinensis</name>
    <name type="common">East Asian common octopus</name>
    <dbReference type="NCBI Taxonomy" id="2607531"/>
    <lineage>
        <taxon>Eukaryota</taxon>
        <taxon>Metazoa</taxon>
        <taxon>Spiralia</taxon>
        <taxon>Lophotrochozoa</taxon>
        <taxon>Mollusca</taxon>
        <taxon>Cephalopoda</taxon>
        <taxon>Coleoidea</taxon>
        <taxon>Octopodiformes</taxon>
        <taxon>Octopoda</taxon>
        <taxon>Incirrata</taxon>
        <taxon>Octopodidae</taxon>
        <taxon>Octopus</taxon>
    </lineage>
</organism>
<reference evidence="2" key="1">
    <citation type="submission" date="2025-08" db="UniProtKB">
        <authorList>
            <consortium name="RefSeq"/>
        </authorList>
    </citation>
    <scope>IDENTIFICATION</scope>
</reference>
<dbReference type="PANTHER" id="PTHR10036">
    <property type="entry name" value="CD59 GLYCOPROTEIN"/>
    <property type="match status" value="1"/>
</dbReference>
<gene>
    <name evidence="2" type="primary">LOC115215886</name>
</gene>
<keyword evidence="1" id="KW-1185">Reference proteome</keyword>
<evidence type="ECO:0000313" key="1">
    <source>
        <dbReference type="Proteomes" id="UP000515154"/>
    </source>
</evidence>
<accession>A0A6P7SS24</accession>
<dbReference type="SUPFAM" id="SSF57302">
    <property type="entry name" value="Snake toxin-like"/>
    <property type="match status" value="1"/>
</dbReference>
<dbReference type="AlphaFoldDB" id="A0A6P7SS24"/>
<evidence type="ECO:0000313" key="2">
    <source>
        <dbReference type="RefSeq" id="XP_029641092.1"/>
    </source>
</evidence>
<dbReference type="PROSITE" id="PS51257">
    <property type="entry name" value="PROKAR_LIPOPROTEIN"/>
    <property type="match status" value="1"/>
</dbReference>
<dbReference type="CDD" id="cd00117">
    <property type="entry name" value="TFP"/>
    <property type="match status" value="1"/>
</dbReference>
<dbReference type="KEGG" id="osn:115215886"/>
<sequence>MIPVRLWIMFLLVILYHVVVHSSNASLSCYACSHKYSRTRNTNSCVTHLTDDFIQTCSENQKYCQVKAVLTYGDVKSIQRGCVTSCKTICKYILFGIRKKICTKCCDKYLCNDDIASRAAVMDPKLIVILIYITTIIITTAVIQR</sequence>
<dbReference type="PANTHER" id="PTHR10036:SF3">
    <property type="entry name" value="PROTEIN SLEEPLESS-RELATED"/>
    <property type="match status" value="1"/>
</dbReference>
<dbReference type="RefSeq" id="XP_029641092.1">
    <property type="nucleotide sequence ID" value="XM_029785232.2"/>
</dbReference>
<protein>
    <submittedName>
        <fullName evidence="2">Uncharacterized protein LOC115215886</fullName>
    </submittedName>
</protein>